<feature type="domain" description="OmpR/PhoB-type" evidence="12">
    <location>
        <begin position="164"/>
        <end position="260"/>
    </location>
</feature>
<dbReference type="FunFam" id="1.10.10.10:FF:000018">
    <property type="entry name" value="DNA-binding response regulator ResD"/>
    <property type="match status" value="1"/>
</dbReference>
<dbReference type="Gene3D" id="6.10.250.690">
    <property type="match status" value="1"/>
</dbReference>
<keyword evidence="5 9" id="KW-0238">DNA-binding</keyword>
<dbReference type="Gene3D" id="3.40.50.2300">
    <property type="match status" value="1"/>
</dbReference>
<keyword evidence="14" id="KW-1185">Reference proteome</keyword>
<keyword evidence="2 8" id="KW-0597">Phosphoprotein</keyword>
<sequence length="264" mass="28796">MLSSSADRSPHRSPDRSSPSAAPPTVPGAGERILVVDDEPDIVALVAYHLAKLGYRVSTAGTGTDALELARRERPALMVLDLMLPDLSGFEVLEQLRADEATRRLGVLMLTARREEPDRIRGLSLGADDYLAKPFSPQELMLRVGAILRRVTAGAAPAAAAETAELLVVGPLRIDRAAMTVDVDGRRIELTPTEYKLLLTLAERRGRVQARGHLLETVWEAAPDIQTRTVDMHVQRLRTKLGDAGDLIETVRGFGYRLKAPGTR</sequence>
<evidence type="ECO:0000256" key="4">
    <source>
        <dbReference type="ARBA" id="ARBA00023015"/>
    </source>
</evidence>
<dbReference type="PROSITE" id="PS50110">
    <property type="entry name" value="RESPONSE_REGULATORY"/>
    <property type="match status" value="1"/>
</dbReference>
<dbReference type="Gene3D" id="1.10.10.10">
    <property type="entry name" value="Winged helix-like DNA-binding domain superfamily/Winged helix DNA-binding domain"/>
    <property type="match status" value="1"/>
</dbReference>
<dbReference type="SMART" id="SM00448">
    <property type="entry name" value="REC"/>
    <property type="match status" value="1"/>
</dbReference>
<comment type="function">
    <text evidence="7">This protein is a positive regulator for the phosphate regulon. Transcription of this operon is positively regulated by PhoB and PhoR when phosphate is limited.</text>
</comment>
<evidence type="ECO:0000256" key="10">
    <source>
        <dbReference type="SAM" id="MobiDB-lite"/>
    </source>
</evidence>
<dbReference type="EMBL" id="BRXS01000007">
    <property type="protein sequence ID" value="GLC28049.1"/>
    <property type="molecule type" value="Genomic_DNA"/>
</dbReference>
<keyword evidence="3" id="KW-0902">Two-component regulatory system</keyword>
<dbReference type="InterPro" id="IPR039420">
    <property type="entry name" value="WalR-like"/>
</dbReference>
<evidence type="ECO:0000256" key="8">
    <source>
        <dbReference type="PROSITE-ProRule" id="PRU00169"/>
    </source>
</evidence>
<evidence type="ECO:0000256" key="5">
    <source>
        <dbReference type="ARBA" id="ARBA00023125"/>
    </source>
</evidence>
<dbReference type="Pfam" id="PF00486">
    <property type="entry name" value="Trans_reg_C"/>
    <property type="match status" value="1"/>
</dbReference>
<feature type="region of interest" description="Disordered" evidence="10">
    <location>
        <begin position="1"/>
        <end position="29"/>
    </location>
</feature>
<name>A0AA37VG73_9BACT</name>
<dbReference type="PROSITE" id="PS51755">
    <property type="entry name" value="OMPR_PHOB"/>
    <property type="match status" value="1"/>
</dbReference>
<reference evidence="13" key="1">
    <citation type="submission" date="2022-08" db="EMBL/GenBank/DDBJ databases">
        <title>Draft genome sequencing of Roseisolibacter agri AW1220.</title>
        <authorList>
            <person name="Tobiishi Y."/>
            <person name="Tonouchi A."/>
        </authorList>
    </citation>
    <scope>NUCLEOTIDE SEQUENCE</scope>
    <source>
        <strain evidence="13">AW1220</strain>
    </source>
</reference>
<accession>A0AA37VG73</accession>
<dbReference type="AlphaFoldDB" id="A0AA37VG73"/>
<dbReference type="FunFam" id="3.40.50.2300:FF:000001">
    <property type="entry name" value="DNA-binding response regulator PhoB"/>
    <property type="match status" value="1"/>
</dbReference>
<comment type="caution">
    <text evidence="13">The sequence shown here is derived from an EMBL/GenBank/DDBJ whole genome shotgun (WGS) entry which is preliminary data.</text>
</comment>
<dbReference type="GO" id="GO:0000976">
    <property type="term" value="F:transcription cis-regulatory region binding"/>
    <property type="evidence" value="ECO:0007669"/>
    <property type="project" value="TreeGrafter"/>
</dbReference>
<evidence type="ECO:0000256" key="6">
    <source>
        <dbReference type="ARBA" id="ARBA00023163"/>
    </source>
</evidence>
<protein>
    <recommendedName>
        <fullName evidence="1">Phosphate regulon transcriptional regulatory protein PhoB</fullName>
    </recommendedName>
</protein>
<evidence type="ECO:0000256" key="7">
    <source>
        <dbReference type="ARBA" id="ARBA00024735"/>
    </source>
</evidence>
<evidence type="ECO:0000313" key="13">
    <source>
        <dbReference type="EMBL" id="GLC28049.1"/>
    </source>
</evidence>
<evidence type="ECO:0000256" key="9">
    <source>
        <dbReference type="PROSITE-ProRule" id="PRU01091"/>
    </source>
</evidence>
<dbReference type="GO" id="GO:0005829">
    <property type="term" value="C:cytosol"/>
    <property type="evidence" value="ECO:0007669"/>
    <property type="project" value="TreeGrafter"/>
</dbReference>
<evidence type="ECO:0000256" key="3">
    <source>
        <dbReference type="ARBA" id="ARBA00023012"/>
    </source>
</evidence>
<evidence type="ECO:0000313" key="14">
    <source>
        <dbReference type="Proteomes" id="UP001161325"/>
    </source>
</evidence>
<dbReference type="CDD" id="cd00383">
    <property type="entry name" value="trans_reg_C"/>
    <property type="match status" value="1"/>
</dbReference>
<evidence type="ECO:0000256" key="1">
    <source>
        <dbReference type="ARBA" id="ARBA00013332"/>
    </source>
</evidence>
<evidence type="ECO:0000259" key="11">
    <source>
        <dbReference type="PROSITE" id="PS50110"/>
    </source>
</evidence>
<dbReference type="RefSeq" id="WP_284352475.1">
    <property type="nucleotide sequence ID" value="NZ_BRXS01000007.1"/>
</dbReference>
<keyword evidence="4" id="KW-0805">Transcription regulation</keyword>
<dbReference type="GO" id="GO:0006355">
    <property type="term" value="P:regulation of DNA-templated transcription"/>
    <property type="evidence" value="ECO:0007669"/>
    <property type="project" value="InterPro"/>
</dbReference>
<keyword evidence="6" id="KW-0804">Transcription</keyword>
<evidence type="ECO:0000259" key="12">
    <source>
        <dbReference type="PROSITE" id="PS51755"/>
    </source>
</evidence>
<dbReference type="InterPro" id="IPR016032">
    <property type="entry name" value="Sig_transdc_resp-reg_C-effctor"/>
</dbReference>
<gene>
    <name evidence="13" type="primary">phoB</name>
    <name evidence="13" type="ORF">rosag_45620</name>
</gene>
<dbReference type="InterPro" id="IPR036388">
    <property type="entry name" value="WH-like_DNA-bd_sf"/>
</dbReference>
<feature type="DNA-binding region" description="OmpR/PhoB-type" evidence="9">
    <location>
        <begin position="164"/>
        <end position="260"/>
    </location>
</feature>
<dbReference type="PANTHER" id="PTHR48111:SF1">
    <property type="entry name" value="TWO-COMPONENT RESPONSE REGULATOR ORR33"/>
    <property type="match status" value="1"/>
</dbReference>
<dbReference type="SMART" id="SM00862">
    <property type="entry name" value="Trans_reg_C"/>
    <property type="match status" value="1"/>
</dbReference>
<dbReference type="SUPFAM" id="SSF46894">
    <property type="entry name" value="C-terminal effector domain of the bipartite response regulators"/>
    <property type="match status" value="1"/>
</dbReference>
<dbReference type="GO" id="GO:0032993">
    <property type="term" value="C:protein-DNA complex"/>
    <property type="evidence" value="ECO:0007669"/>
    <property type="project" value="TreeGrafter"/>
</dbReference>
<dbReference type="InterPro" id="IPR001867">
    <property type="entry name" value="OmpR/PhoB-type_DNA-bd"/>
</dbReference>
<organism evidence="13 14">
    <name type="scientific">Roseisolibacter agri</name>
    <dbReference type="NCBI Taxonomy" id="2014610"/>
    <lineage>
        <taxon>Bacteria</taxon>
        <taxon>Pseudomonadati</taxon>
        <taxon>Gemmatimonadota</taxon>
        <taxon>Gemmatimonadia</taxon>
        <taxon>Gemmatimonadales</taxon>
        <taxon>Gemmatimonadaceae</taxon>
        <taxon>Roseisolibacter</taxon>
    </lineage>
</organism>
<dbReference type="SUPFAM" id="SSF52172">
    <property type="entry name" value="CheY-like"/>
    <property type="match status" value="1"/>
</dbReference>
<dbReference type="InterPro" id="IPR011006">
    <property type="entry name" value="CheY-like_superfamily"/>
</dbReference>
<proteinExistence type="predicted"/>
<feature type="domain" description="Response regulatory" evidence="11">
    <location>
        <begin position="32"/>
        <end position="148"/>
    </location>
</feature>
<feature type="modified residue" description="4-aspartylphosphate" evidence="8">
    <location>
        <position position="81"/>
    </location>
</feature>
<evidence type="ECO:0000256" key="2">
    <source>
        <dbReference type="ARBA" id="ARBA00022553"/>
    </source>
</evidence>
<dbReference type="InterPro" id="IPR001789">
    <property type="entry name" value="Sig_transdc_resp-reg_receiver"/>
</dbReference>
<dbReference type="GO" id="GO:0000156">
    <property type="term" value="F:phosphorelay response regulator activity"/>
    <property type="evidence" value="ECO:0007669"/>
    <property type="project" value="TreeGrafter"/>
</dbReference>
<dbReference type="PANTHER" id="PTHR48111">
    <property type="entry name" value="REGULATOR OF RPOS"/>
    <property type="match status" value="1"/>
</dbReference>
<dbReference type="Proteomes" id="UP001161325">
    <property type="component" value="Unassembled WGS sequence"/>
</dbReference>
<dbReference type="Pfam" id="PF00072">
    <property type="entry name" value="Response_reg"/>
    <property type="match status" value="1"/>
</dbReference>